<gene>
    <name evidence="1" type="ORF">FOB41_07410</name>
</gene>
<evidence type="ECO:0000313" key="1">
    <source>
        <dbReference type="EMBL" id="QIX20971.1"/>
    </source>
</evidence>
<dbReference type="Proteomes" id="UP000500870">
    <property type="component" value="Chromosome 1"/>
</dbReference>
<proteinExistence type="predicted"/>
<dbReference type="AlphaFoldDB" id="A0A6H0ZM31"/>
<dbReference type="InterPro" id="IPR045720">
    <property type="entry name" value="DUF6074"/>
</dbReference>
<sequence>MNTVVRFPAHRQRSEIKRCAGNLDRLHGEAASRYWREEMRRLGAHLSAIGMCEVEVSKQALLFTGAVMEEMQRAYAERALTAE</sequence>
<protein>
    <submittedName>
        <fullName evidence="1">Uncharacterized protein</fullName>
    </submittedName>
</protein>
<dbReference type="EMBL" id="CP050898">
    <property type="protein sequence ID" value="QIX20971.1"/>
    <property type="molecule type" value="Genomic_DNA"/>
</dbReference>
<accession>A0A6H0ZM31</accession>
<organism evidence="1 2">
    <name type="scientific">Agrobacterium pusense</name>
    <dbReference type="NCBI Taxonomy" id="648995"/>
    <lineage>
        <taxon>Bacteria</taxon>
        <taxon>Pseudomonadati</taxon>
        <taxon>Pseudomonadota</taxon>
        <taxon>Alphaproteobacteria</taxon>
        <taxon>Hyphomicrobiales</taxon>
        <taxon>Rhizobiaceae</taxon>
        <taxon>Rhizobium/Agrobacterium group</taxon>
        <taxon>Agrobacterium</taxon>
    </lineage>
</organism>
<dbReference type="Pfam" id="PF19551">
    <property type="entry name" value="DUF6074"/>
    <property type="match status" value="1"/>
</dbReference>
<reference evidence="1 2" key="1">
    <citation type="submission" date="2020-04" db="EMBL/GenBank/DDBJ databases">
        <title>FDA dAtabase for Regulatory Grade micrObial Sequences (FDA-ARGOS): Supporting development and validation of Infectious Disease Dx tests.</title>
        <authorList>
            <person name="Sciortino C."/>
            <person name="Tallon L."/>
            <person name="Sadzewicz L."/>
            <person name="Vavikolanu K."/>
            <person name="Mehta A."/>
            <person name="Aluvathingal J."/>
            <person name="Nadendla S."/>
            <person name="Nandy P."/>
            <person name="Geyer C."/>
            <person name="Yan Y."/>
            <person name="Sichtig H."/>
        </authorList>
    </citation>
    <scope>NUCLEOTIDE SEQUENCE [LARGE SCALE GENOMIC DNA]</scope>
    <source>
        <strain evidence="1 2">FDAARGOS_633</strain>
    </source>
</reference>
<dbReference type="RefSeq" id="WP_177319129.1">
    <property type="nucleotide sequence ID" value="NZ_CP050898.1"/>
</dbReference>
<name>A0A6H0ZM31_9HYPH</name>
<evidence type="ECO:0000313" key="2">
    <source>
        <dbReference type="Proteomes" id="UP000500870"/>
    </source>
</evidence>